<name>C4J8I4_MAIZE</name>
<dbReference type="AlphaFoldDB" id="C4J8I4"/>
<organism evidence="2">
    <name type="scientific">Zea mays</name>
    <name type="common">Maize</name>
    <dbReference type="NCBI Taxonomy" id="4577"/>
    <lineage>
        <taxon>Eukaryota</taxon>
        <taxon>Viridiplantae</taxon>
        <taxon>Streptophyta</taxon>
        <taxon>Embryophyta</taxon>
        <taxon>Tracheophyta</taxon>
        <taxon>Spermatophyta</taxon>
        <taxon>Magnoliopsida</taxon>
        <taxon>Liliopsida</taxon>
        <taxon>Poales</taxon>
        <taxon>Poaceae</taxon>
        <taxon>PACMAD clade</taxon>
        <taxon>Panicoideae</taxon>
        <taxon>Andropogonodae</taxon>
        <taxon>Andropogoneae</taxon>
        <taxon>Tripsacinae</taxon>
        <taxon>Zea</taxon>
    </lineage>
</organism>
<evidence type="ECO:0000313" key="3">
    <source>
        <dbReference type="EnsemblPlants" id="Zm00001eb053250_P001"/>
    </source>
</evidence>
<keyword evidence="4" id="KW-1185">Reference proteome</keyword>
<dbReference type="Gramene" id="Zm00001eb053250_T001">
    <property type="protein sequence ID" value="Zm00001eb053250_P001"/>
    <property type="gene ID" value="Zm00001eb053250"/>
</dbReference>
<reference evidence="3" key="4">
    <citation type="submission" date="2019-07" db="EMBL/GenBank/DDBJ databases">
        <authorList>
            <person name="Seetharam A."/>
            <person name="Woodhouse M."/>
            <person name="Cannon E."/>
        </authorList>
    </citation>
    <scope>NUCLEOTIDE SEQUENCE [LARGE SCALE GENOMIC DNA]</scope>
    <source>
        <strain evidence="3">cv. B73</strain>
    </source>
</reference>
<protein>
    <submittedName>
        <fullName evidence="2 3">Uncharacterized protein</fullName>
    </submittedName>
</protein>
<reference evidence="4" key="3">
    <citation type="submission" date="2015-12" db="EMBL/GenBank/DDBJ databases">
        <title>Update maize B73 reference genome by single molecule sequencing technologies.</title>
        <authorList>
            <consortium name="Maize Genome Sequencing Project"/>
            <person name="Ware D."/>
        </authorList>
    </citation>
    <scope>NUCLEOTIDE SEQUENCE [LARGE SCALE GENOMIC DNA]</scope>
    <source>
        <strain evidence="4">cv. B73</strain>
    </source>
</reference>
<evidence type="ECO:0000313" key="2">
    <source>
        <dbReference type="EMBL" id="ACR37484.1"/>
    </source>
</evidence>
<proteinExistence type="evidence at transcript level"/>
<feature type="region of interest" description="Disordered" evidence="1">
    <location>
        <begin position="1"/>
        <end position="27"/>
    </location>
</feature>
<feature type="region of interest" description="Disordered" evidence="1">
    <location>
        <begin position="112"/>
        <end position="133"/>
    </location>
</feature>
<reference evidence="2" key="1">
    <citation type="journal article" date="2009" name="PLoS Genet.">
        <title>Sequencing, mapping, and analysis of 27,455 maize full-length cDNAs.</title>
        <authorList>
            <person name="Soderlund C."/>
            <person name="Descour A."/>
            <person name="Kudrna D."/>
            <person name="Bomhoff M."/>
            <person name="Boyd L."/>
            <person name="Currie J."/>
            <person name="Angelova A."/>
            <person name="Collura K."/>
            <person name="Wissotski M."/>
            <person name="Ashley E."/>
            <person name="Morrow D."/>
            <person name="Fernandes J."/>
            <person name="Walbot V."/>
            <person name="Yu Y."/>
        </authorList>
    </citation>
    <scope>NUCLEOTIDE SEQUENCE</scope>
    <source>
        <strain evidence="2">B73</strain>
    </source>
</reference>
<dbReference type="Proteomes" id="UP000007305">
    <property type="component" value="Chromosome 1"/>
</dbReference>
<reference evidence="3" key="5">
    <citation type="submission" date="2021-05" db="UniProtKB">
        <authorList>
            <consortium name="EnsemblPlants"/>
        </authorList>
    </citation>
    <scope>IDENTIFICATION</scope>
    <source>
        <strain evidence="3">cv. B73</strain>
    </source>
</reference>
<evidence type="ECO:0000256" key="1">
    <source>
        <dbReference type="SAM" id="MobiDB-lite"/>
    </source>
</evidence>
<accession>C4J8I4</accession>
<dbReference type="EnsemblPlants" id="Zm00001eb053250_T001">
    <property type="protein sequence ID" value="Zm00001eb053250_P001"/>
    <property type="gene ID" value="Zm00001eb053250"/>
</dbReference>
<evidence type="ECO:0000313" key="4">
    <source>
        <dbReference type="Proteomes" id="UP000007305"/>
    </source>
</evidence>
<feature type="compositionally biased region" description="Polar residues" evidence="1">
    <location>
        <begin position="1"/>
        <end position="13"/>
    </location>
</feature>
<feature type="compositionally biased region" description="Low complexity" evidence="1">
    <location>
        <begin position="120"/>
        <end position="133"/>
    </location>
</feature>
<reference evidence="2" key="2">
    <citation type="submission" date="2012-06" db="EMBL/GenBank/DDBJ databases">
        <authorList>
            <person name="Yu Y."/>
            <person name="Currie J."/>
            <person name="Lomeli R."/>
            <person name="Angelova A."/>
            <person name="Collura K."/>
            <person name="Wissotski M."/>
            <person name="Campos D."/>
            <person name="Kudrna D."/>
            <person name="Golser W."/>
            <person name="Ashely E."/>
            <person name="Descour A."/>
            <person name="Fernandes J."/>
            <person name="Soderlund C."/>
            <person name="Walbot V."/>
        </authorList>
    </citation>
    <scope>NUCLEOTIDE SEQUENCE</scope>
    <source>
        <strain evidence="2">B73</strain>
    </source>
</reference>
<dbReference type="EMBL" id="BT087131">
    <property type="protein sequence ID" value="ACR37484.1"/>
    <property type="molecule type" value="mRNA"/>
</dbReference>
<sequence>MTTGQHRNLSSRKTGAHRNGCSGRRRRARVAGDEVIVGVPTAGGLADLGIPGELRVEAVEGPEAVGAQREAPRRLSALAPLLHLVDMLPPNLVALVRVLHQTEDHILREVHDETHRRLRSPSSPSPVSLGSAGASVSLCPRRVGALGGGRSRDFCNHSL</sequence>